<organism evidence="2 3">
    <name type="scientific">Stackebrandtia endophytica</name>
    <dbReference type="NCBI Taxonomy" id="1496996"/>
    <lineage>
        <taxon>Bacteria</taxon>
        <taxon>Bacillati</taxon>
        <taxon>Actinomycetota</taxon>
        <taxon>Actinomycetes</taxon>
        <taxon>Glycomycetales</taxon>
        <taxon>Glycomycetaceae</taxon>
        <taxon>Stackebrandtia</taxon>
    </lineage>
</organism>
<feature type="compositionally biased region" description="Basic and acidic residues" evidence="1">
    <location>
        <begin position="10"/>
        <end position="20"/>
    </location>
</feature>
<keyword evidence="3" id="KW-1185">Reference proteome</keyword>
<gene>
    <name evidence="2" type="ORF">FB566_1659</name>
</gene>
<feature type="compositionally biased region" description="Acidic residues" evidence="1">
    <location>
        <begin position="21"/>
        <end position="31"/>
    </location>
</feature>
<proteinExistence type="predicted"/>
<dbReference type="RefSeq" id="WP_142037089.1">
    <property type="nucleotide sequence ID" value="NZ_JBHTGS010000001.1"/>
</dbReference>
<dbReference type="InParanoid" id="A0A543AU68"/>
<protein>
    <submittedName>
        <fullName evidence="2">Uncharacterized protein</fullName>
    </submittedName>
</protein>
<comment type="caution">
    <text evidence="2">The sequence shown here is derived from an EMBL/GenBank/DDBJ whole genome shotgun (WGS) entry which is preliminary data.</text>
</comment>
<evidence type="ECO:0000256" key="1">
    <source>
        <dbReference type="SAM" id="MobiDB-lite"/>
    </source>
</evidence>
<dbReference type="EMBL" id="VFOW01000001">
    <property type="protein sequence ID" value="TQL76138.1"/>
    <property type="molecule type" value="Genomic_DNA"/>
</dbReference>
<feature type="region of interest" description="Disordered" evidence="1">
    <location>
        <begin position="1"/>
        <end position="31"/>
    </location>
</feature>
<evidence type="ECO:0000313" key="2">
    <source>
        <dbReference type="EMBL" id="TQL76138.1"/>
    </source>
</evidence>
<dbReference type="AlphaFoldDB" id="A0A543AU68"/>
<name>A0A543AU68_9ACTN</name>
<accession>A0A543AU68</accession>
<dbReference type="OrthoDB" id="9852401at2"/>
<evidence type="ECO:0000313" key="3">
    <source>
        <dbReference type="Proteomes" id="UP000317043"/>
    </source>
</evidence>
<feature type="region of interest" description="Disordered" evidence="1">
    <location>
        <begin position="73"/>
        <end position="93"/>
    </location>
</feature>
<dbReference type="Proteomes" id="UP000317043">
    <property type="component" value="Unassembled WGS sequence"/>
</dbReference>
<reference evidence="2 3" key="1">
    <citation type="submission" date="2019-06" db="EMBL/GenBank/DDBJ databases">
        <title>Sequencing the genomes of 1000 actinobacteria strains.</title>
        <authorList>
            <person name="Klenk H.-P."/>
        </authorList>
    </citation>
    <scope>NUCLEOTIDE SEQUENCE [LARGE SCALE GENOMIC DNA]</scope>
    <source>
        <strain evidence="2 3">DSM 45928</strain>
    </source>
</reference>
<sequence length="93" mass="10629">MSVSPSHDSAAWREPARGFEDQVELPETDDEDYLDEEAIWTPAQKALPPVFGRYDKDSGERLMHYSDDVIQNSDKDDDFDWKDSEGTSIDIGF</sequence>